<dbReference type="OrthoDB" id="5403181at2759"/>
<protein>
    <submittedName>
        <fullName evidence="2">Uncharacterized protein</fullName>
    </submittedName>
</protein>
<dbReference type="VEuPathDB" id="FungiDB:MYCTH_2304795"/>
<feature type="compositionally biased region" description="Basic and acidic residues" evidence="1">
    <location>
        <begin position="88"/>
        <end position="97"/>
    </location>
</feature>
<dbReference type="RefSeq" id="XP_003663193.1">
    <property type="nucleotide sequence ID" value="XM_003663145.1"/>
</dbReference>
<dbReference type="AlphaFoldDB" id="G2QBK5"/>
<dbReference type="eggNOG" id="ENOG502RKEY">
    <property type="taxonomic scope" value="Eukaryota"/>
</dbReference>
<feature type="compositionally biased region" description="Polar residues" evidence="1">
    <location>
        <begin position="41"/>
        <end position="72"/>
    </location>
</feature>
<feature type="compositionally biased region" description="Basic and acidic residues" evidence="1">
    <location>
        <begin position="123"/>
        <end position="132"/>
    </location>
</feature>
<dbReference type="InParanoid" id="G2QBK5"/>
<gene>
    <name evidence="2" type="ORF">MYCTH_2304795</name>
</gene>
<dbReference type="Proteomes" id="UP000007322">
    <property type="component" value="Chromosome 3"/>
</dbReference>
<reference evidence="2 3" key="1">
    <citation type="journal article" date="2011" name="Nat. Biotechnol.">
        <title>Comparative genomic analysis of the thermophilic biomass-degrading fungi Myceliophthora thermophila and Thielavia terrestris.</title>
        <authorList>
            <person name="Berka R.M."/>
            <person name="Grigoriev I.V."/>
            <person name="Otillar R."/>
            <person name="Salamov A."/>
            <person name="Grimwood J."/>
            <person name="Reid I."/>
            <person name="Ishmael N."/>
            <person name="John T."/>
            <person name="Darmond C."/>
            <person name="Moisan M.-C."/>
            <person name="Henrissat B."/>
            <person name="Coutinho P.M."/>
            <person name="Lombard V."/>
            <person name="Natvig D.O."/>
            <person name="Lindquist E."/>
            <person name="Schmutz J."/>
            <person name="Lucas S."/>
            <person name="Harris P."/>
            <person name="Powlowski J."/>
            <person name="Bellemare A."/>
            <person name="Taylor D."/>
            <person name="Butler G."/>
            <person name="de Vries R.P."/>
            <person name="Allijn I.E."/>
            <person name="van den Brink J."/>
            <person name="Ushinsky S."/>
            <person name="Storms R."/>
            <person name="Powell A.J."/>
            <person name="Paulsen I.T."/>
            <person name="Elbourne L.D.H."/>
            <person name="Baker S.E."/>
            <person name="Magnuson J."/>
            <person name="LaBoissiere S."/>
            <person name="Clutterbuck A.J."/>
            <person name="Martinez D."/>
            <person name="Wogulis M."/>
            <person name="de Leon A.L."/>
            <person name="Rey M.W."/>
            <person name="Tsang A."/>
        </authorList>
    </citation>
    <scope>NUCLEOTIDE SEQUENCE [LARGE SCALE GENOMIC DNA]</scope>
    <source>
        <strain evidence="3">ATCC 42464 / BCRC 31852 / DSM 1799</strain>
    </source>
</reference>
<feature type="compositionally biased region" description="Low complexity" evidence="1">
    <location>
        <begin position="7"/>
        <end position="16"/>
    </location>
</feature>
<dbReference type="KEGG" id="mtm:MYCTH_2304795"/>
<evidence type="ECO:0000256" key="1">
    <source>
        <dbReference type="SAM" id="MobiDB-lite"/>
    </source>
</evidence>
<accession>G2QBK5</accession>
<evidence type="ECO:0000313" key="2">
    <source>
        <dbReference type="EMBL" id="AEO57948.1"/>
    </source>
</evidence>
<dbReference type="HOGENOM" id="CLU_1788155_0_0_1"/>
<keyword evidence="3" id="KW-1185">Reference proteome</keyword>
<feature type="region of interest" description="Disordered" evidence="1">
    <location>
        <begin position="1"/>
        <end position="145"/>
    </location>
</feature>
<dbReference type="GeneID" id="11509855"/>
<dbReference type="EMBL" id="CP003004">
    <property type="protein sequence ID" value="AEO57948.1"/>
    <property type="molecule type" value="Genomic_DNA"/>
</dbReference>
<name>G2QBK5_THET4</name>
<dbReference type="STRING" id="573729.G2QBK5"/>
<proteinExistence type="predicted"/>
<sequence length="145" mass="15618">MDHDGESSSSNVSFASADEGSASHDASLANKDDIAADDTSARSSVDSVVLSETGSQGLSSEPSPPTGLSQAQSHHEKELRKLQNRMRKAQEKLERAQARRRAKHGNSNDKATDVESDTAGIQGKDKDKEMTIKHWPNCARSTNGR</sequence>
<organism evidence="2 3">
    <name type="scientific">Thermothelomyces thermophilus (strain ATCC 42464 / BCRC 31852 / DSM 1799)</name>
    <name type="common">Sporotrichum thermophile</name>
    <dbReference type="NCBI Taxonomy" id="573729"/>
    <lineage>
        <taxon>Eukaryota</taxon>
        <taxon>Fungi</taxon>
        <taxon>Dikarya</taxon>
        <taxon>Ascomycota</taxon>
        <taxon>Pezizomycotina</taxon>
        <taxon>Sordariomycetes</taxon>
        <taxon>Sordariomycetidae</taxon>
        <taxon>Sordariales</taxon>
        <taxon>Chaetomiaceae</taxon>
        <taxon>Thermothelomyces</taxon>
    </lineage>
</organism>
<evidence type="ECO:0000313" key="3">
    <source>
        <dbReference type="Proteomes" id="UP000007322"/>
    </source>
</evidence>